<dbReference type="SUPFAM" id="SSF53448">
    <property type="entry name" value="Nucleotide-diphospho-sugar transferases"/>
    <property type="match status" value="1"/>
</dbReference>
<protein>
    <recommendedName>
        <fullName evidence="2">Glycosyltransferase 2-like domain-containing protein</fullName>
    </recommendedName>
</protein>
<sequence>MNPYVSVIIPTYNRINTISNTIDSVLAQTYRDYEIIIIDDNSNDNTKDIIDRYVQRYQFITYHKHTTNKGGSGARNTGAKLAKGTFLSFLDSDDQWIDTKLEKEVACLKNDSTIDMLYSNMYLVDVEKRTTTLYRQDEYEDKYYGMLCKNIIGSTSLITIKKKVFDSVGGFKEGLPSCQDWDFYLNVAREYKIIKIDEPLLKYYIHSNSISGNMDKAIAGHRLILEKVSNLISDNETYIKRKNNILSNQYLNIANIYMKFRKFNEAKVYYFRAFKYYPLNKSAFKNLISMLLGENLYYKLKYK</sequence>
<evidence type="ECO:0000256" key="1">
    <source>
        <dbReference type="PROSITE-ProRule" id="PRU00339"/>
    </source>
</evidence>
<dbReference type="SUPFAM" id="SSF48452">
    <property type="entry name" value="TPR-like"/>
    <property type="match status" value="1"/>
</dbReference>
<reference evidence="3 4" key="1">
    <citation type="submission" date="2020-07" db="EMBL/GenBank/DDBJ databases">
        <title>A new beta-1,3-glucan-decomposing anaerobic bacterium isolated from anoxic soil subjected to biological soil disinfestation.</title>
        <authorList>
            <person name="Ueki A."/>
            <person name="Tonouchi A."/>
        </authorList>
    </citation>
    <scope>NUCLEOTIDE SEQUENCE [LARGE SCALE GENOMIC DNA]</scope>
    <source>
        <strain evidence="3 4">TW1</strain>
    </source>
</reference>
<dbReference type="GO" id="GO:0016758">
    <property type="term" value="F:hexosyltransferase activity"/>
    <property type="evidence" value="ECO:0007669"/>
    <property type="project" value="UniProtKB-ARBA"/>
</dbReference>
<dbReference type="InterPro" id="IPR011990">
    <property type="entry name" value="TPR-like_helical_dom_sf"/>
</dbReference>
<evidence type="ECO:0000313" key="4">
    <source>
        <dbReference type="Proteomes" id="UP000580568"/>
    </source>
</evidence>
<evidence type="ECO:0000259" key="2">
    <source>
        <dbReference type="Pfam" id="PF00535"/>
    </source>
</evidence>
<evidence type="ECO:0000313" key="3">
    <source>
        <dbReference type="EMBL" id="GFP74200.1"/>
    </source>
</evidence>
<dbReference type="PROSITE" id="PS50005">
    <property type="entry name" value="TPR"/>
    <property type="match status" value="1"/>
</dbReference>
<dbReference type="RefSeq" id="WP_183275774.1">
    <property type="nucleotide sequence ID" value="NZ_BLZR01000001.1"/>
</dbReference>
<comment type="caution">
    <text evidence="3">The sequence shown here is derived from an EMBL/GenBank/DDBJ whole genome shotgun (WGS) entry which is preliminary data.</text>
</comment>
<feature type="repeat" description="TPR" evidence="1">
    <location>
        <begin position="247"/>
        <end position="280"/>
    </location>
</feature>
<dbReference type="AlphaFoldDB" id="A0A6V8SAU2"/>
<name>A0A6V8SAU2_9CLOT</name>
<feature type="domain" description="Glycosyltransferase 2-like" evidence="2">
    <location>
        <begin position="6"/>
        <end position="128"/>
    </location>
</feature>
<dbReference type="EMBL" id="BLZR01000001">
    <property type="protein sequence ID" value="GFP74200.1"/>
    <property type="molecule type" value="Genomic_DNA"/>
</dbReference>
<dbReference type="InterPro" id="IPR029044">
    <property type="entry name" value="Nucleotide-diphossugar_trans"/>
</dbReference>
<proteinExistence type="predicted"/>
<gene>
    <name evidence="3" type="ORF">bsdtw1_00245</name>
</gene>
<keyword evidence="1" id="KW-0802">TPR repeat</keyword>
<dbReference type="PANTHER" id="PTHR22916:SF3">
    <property type="entry name" value="UDP-GLCNAC:BETAGAL BETA-1,3-N-ACETYLGLUCOSAMINYLTRANSFERASE-LIKE PROTEIN 1"/>
    <property type="match status" value="1"/>
</dbReference>
<dbReference type="InterPro" id="IPR001173">
    <property type="entry name" value="Glyco_trans_2-like"/>
</dbReference>
<dbReference type="PANTHER" id="PTHR22916">
    <property type="entry name" value="GLYCOSYLTRANSFERASE"/>
    <property type="match status" value="1"/>
</dbReference>
<dbReference type="InterPro" id="IPR019734">
    <property type="entry name" value="TPR_rpt"/>
</dbReference>
<dbReference type="Proteomes" id="UP000580568">
    <property type="component" value="Unassembled WGS sequence"/>
</dbReference>
<organism evidence="3 4">
    <name type="scientific">Clostridium fungisolvens</name>
    <dbReference type="NCBI Taxonomy" id="1604897"/>
    <lineage>
        <taxon>Bacteria</taxon>
        <taxon>Bacillati</taxon>
        <taxon>Bacillota</taxon>
        <taxon>Clostridia</taxon>
        <taxon>Eubacteriales</taxon>
        <taxon>Clostridiaceae</taxon>
        <taxon>Clostridium</taxon>
    </lineage>
</organism>
<accession>A0A6V8SAU2</accession>
<dbReference type="Pfam" id="PF00535">
    <property type="entry name" value="Glycos_transf_2"/>
    <property type="match status" value="1"/>
</dbReference>
<dbReference type="Gene3D" id="3.90.550.10">
    <property type="entry name" value="Spore Coat Polysaccharide Biosynthesis Protein SpsA, Chain A"/>
    <property type="match status" value="1"/>
</dbReference>
<keyword evidence="4" id="KW-1185">Reference proteome</keyword>